<evidence type="ECO:0000259" key="3">
    <source>
        <dbReference type="PROSITE" id="PS50977"/>
    </source>
</evidence>
<dbReference type="InterPro" id="IPR009057">
    <property type="entry name" value="Homeodomain-like_sf"/>
</dbReference>
<keyword evidence="5" id="KW-1185">Reference proteome</keyword>
<sequence length="195" mass="21341">MRKTRERADAARNRQAILDAALALFAANQDPAVLTMDAVAKAAAVGKGTLFRRFGDRASLLRAVFDAQVDKLADAIDAGPPPLGPATPPAERVPAILEAIVALKLANRTLTHAVEAITPKAEGTGPFVSVRHAWIEERLEQLLGELIPRPHVPFTAHALLNTTRIDLLDYLTARQGLSHDEIRREFRHFVQRVLT</sequence>
<dbReference type="SUPFAM" id="SSF46689">
    <property type="entry name" value="Homeodomain-like"/>
    <property type="match status" value="1"/>
</dbReference>
<evidence type="ECO:0000313" key="5">
    <source>
        <dbReference type="Proteomes" id="UP000533476"/>
    </source>
</evidence>
<dbReference type="Proteomes" id="UP000533476">
    <property type="component" value="Unassembled WGS sequence"/>
</dbReference>
<feature type="DNA-binding region" description="H-T-H motif" evidence="2">
    <location>
        <begin position="35"/>
        <end position="54"/>
    </location>
</feature>
<accession>A0A7Y0Q489</accession>
<dbReference type="GO" id="GO:0003700">
    <property type="term" value="F:DNA-binding transcription factor activity"/>
    <property type="evidence" value="ECO:0007669"/>
    <property type="project" value="TreeGrafter"/>
</dbReference>
<evidence type="ECO:0000256" key="2">
    <source>
        <dbReference type="PROSITE-ProRule" id="PRU00335"/>
    </source>
</evidence>
<feature type="domain" description="HTH tetR-type" evidence="3">
    <location>
        <begin position="11"/>
        <end position="72"/>
    </location>
</feature>
<protein>
    <submittedName>
        <fullName evidence="4">TetR family transcriptional regulator</fullName>
    </submittedName>
</protein>
<evidence type="ECO:0000256" key="1">
    <source>
        <dbReference type="ARBA" id="ARBA00023125"/>
    </source>
</evidence>
<dbReference type="InterPro" id="IPR001647">
    <property type="entry name" value="HTH_TetR"/>
</dbReference>
<evidence type="ECO:0000313" key="4">
    <source>
        <dbReference type="EMBL" id="NMP23746.1"/>
    </source>
</evidence>
<proteinExistence type="predicted"/>
<keyword evidence="1 2" id="KW-0238">DNA-binding</keyword>
<dbReference type="PROSITE" id="PS50977">
    <property type="entry name" value="HTH_TETR_2"/>
    <property type="match status" value="1"/>
</dbReference>
<dbReference type="Pfam" id="PF00440">
    <property type="entry name" value="TetR_N"/>
    <property type="match status" value="1"/>
</dbReference>
<dbReference type="GO" id="GO:0000976">
    <property type="term" value="F:transcription cis-regulatory region binding"/>
    <property type="evidence" value="ECO:0007669"/>
    <property type="project" value="TreeGrafter"/>
</dbReference>
<dbReference type="EMBL" id="JABBVZ010000064">
    <property type="protein sequence ID" value="NMP23746.1"/>
    <property type="molecule type" value="Genomic_DNA"/>
</dbReference>
<comment type="caution">
    <text evidence="4">The sequence shown here is derived from an EMBL/GenBank/DDBJ whole genome shotgun (WGS) entry which is preliminary data.</text>
</comment>
<organism evidence="4 5">
    <name type="scientific">Sulfobacillus harzensis</name>
    <dbReference type="NCBI Taxonomy" id="2729629"/>
    <lineage>
        <taxon>Bacteria</taxon>
        <taxon>Bacillati</taxon>
        <taxon>Bacillota</taxon>
        <taxon>Clostridia</taxon>
        <taxon>Eubacteriales</taxon>
        <taxon>Clostridiales Family XVII. Incertae Sedis</taxon>
        <taxon>Sulfobacillus</taxon>
    </lineage>
</organism>
<dbReference type="PANTHER" id="PTHR30055:SF209">
    <property type="entry name" value="POSSIBLE TRANSCRIPTIONAL REGULATORY PROTEIN (PROBABLY TETR-FAMILY)"/>
    <property type="match status" value="1"/>
</dbReference>
<dbReference type="AlphaFoldDB" id="A0A7Y0Q489"/>
<dbReference type="Gene3D" id="1.10.357.10">
    <property type="entry name" value="Tetracycline Repressor, domain 2"/>
    <property type="match status" value="1"/>
</dbReference>
<dbReference type="PANTHER" id="PTHR30055">
    <property type="entry name" value="HTH-TYPE TRANSCRIPTIONAL REGULATOR RUTR"/>
    <property type="match status" value="1"/>
</dbReference>
<reference evidence="4 5" key="1">
    <citation type="submission" date="2020-04" db="EMBL/GenBank/DDBJ databases">
        <authorList>
            <person name="Zhang R."/>
            <person name="Schippers A."/>
        </authorList>
    </citation>
    <scope>NUCLEOTIDE SEQUENCE [LARGE SCALE GENOMIC DNA]</scope>
    <source>
        <strain evidence="4 5">DSM 109850</strain>
    </source>
</reference>
<name>A0A7Y0Q489_9FIRM</name>
<dbReference type="InterPro" id="IPR050109">
    <property type="entry name" value="HTH-type_TetR-like_transc_reg"/>
</dbReference>
<gene>
    <name evidence="4" type="ORF">HIJ39_15495</name>
</gene>